<dbReference type="Proteomes" id="UP001139179">
    <property type="component" value="Unassembled WGS sequence"/>
</dbReference>
<dbReference type="EMBL" id="JAMBOL010000010">
    <property type="protein sequence ID" value="MCM3714920.1"/>
    <property type="molecule type" value="Genomic_DNA"/>
</dbReference>
<feature type="transmembrane region" description="Helical" evidence="1">
    <location>
        <begin position="6"/>
        <end position="22"/>
    </location>
</feature>
<dbReference type="RefSeq" id="WP_251223687.1">
    <property type="nucleotide sequence ID" value="NZ_JAMBOL010000010.1"/>
</dbReference>
<evidence type="ECO:0000256" key="1">
    <source>
        <dbReference type="SAM" id="Phobius"/>
    </source>
</evidence>
<comment type="caution">
    <text evidence="2">The sequence shown here is derived from an EMBL/GenBank/DDBJ whole genome shotgun (WGS) entry which is preliminary data.</text>
</comment>
<sequence>MTWFIGIGIALLTIIWLAMEVATSRDSGKGLRSYVTSFKRSLLFVIPLFAIGGVIYYIFFT</sequence>
<name>A0A9X2IP75_9BACI</name>
<evidence type="ECO:0000313" key="3">
    <source>
        <dbReference type="Proteomes" id="UP001139179"/>
    </source>
</evidence>
<protein>
    <submittedName>
        <fullName evidence="2">Uncharacterized protein</fullName>
    </submittedName>
</protein>
<feature type="transmembrane region" description="Helical" evidence="1">
    <location>
        <begin position="42"/>
        <end position="60"/>
    </location>
</feature>
<proteinExistence type="predicted"/>
<reference evidence="2" key="1">
    <citation type="submission" date="2022-05" db="EMBL/GenBank/DDBJ databases">
        <title>Comparative Genomics of Spacecraft Associated Microbes.</title>
        <authorList>
            <person name="Tran M.T."/>
            <person name="Wright A."/>
            <person name="Seuylemezian A."/>
            <person name="Eisen J."/>
            <person name="Coil D."/>
        </authorList>
    </citation>
    <scope>NUCLEOTIDE SEQUENCE</scope>
    <source>
        <strain evidence="2">214.1.1</strain>
    </source>
</reference>
<keyword evidence="1" id="KW-1133">Transmembrane helix</keyword>
<dbReference type="AlphaFoldDB" id="A0A9X2IP75"/>
<gene>
    <name evidence="2" type="ORF">M3202_12600</name>
</gene>
<keyword evidence="3" id="KW-1185">Reference proteome</keyword>
<evidence type="ECO:0000313" key="2">
    <source>
        <dbReference type="EMBL" id="MCM3714920.1"/>
    </source>
</evidence>
<organism evidence="2 3">
    <name type="scientific">Halalkalibacter oceani</name>
    <dbReference type="NCBI Taxonomy" id="1653776"/>
    <lineage>
        <taxon>Bacteria</taxon>
        <taxon>Bacillati</taxon>
        <taxon>Bacillota</taxon>
        <taxon>Bacilli</taxon>
        <taxon>Bacillales</taxon>
        <taxon>Bacillaceae</taxon>
        <taxon>Halalkalibacter</taxon>
    </lineage>
</organism>
<keyword evidence="1" id="KW-0812">Transmembrane</keyword>
<keyword evidence="1" id="KW-0472">Membrane</keyword>
<accession>A0A9X2IP75</accession>